<feature type="compositionally biased region" description="Polar residues" evidence="1">
    <location>
        <begin position="66"/>
        <end position="85"/>
    </location>
</feature>
<dbReference type="Proteomes" id="UP001212997">
    <property type="component" value="Unassembled WGS sequence"/>
</dbReference>
<proteinExistence type="predicted"/>
<evidence type="ECO:0000313" key="3">
    <source>
        <dbReference type="Proteomes" id="UP001212997"/>
    </source>
</evidence>
<organism evidence="2 3">
    <name type="scientific">Meripilus lineatus</name>
    <dbReference type="NCBI Taxonomy" id="2056292"/>
    <lineage>
        <taxon>Eukaryota</taxon>
        <taxon>Fungi</taxon>
        <taxon>Dikarya</taxon>
        <taxon>Basidiomycota</taxon>
        <taxon>Agaricomycotina</taxon>
        <taxon>Agaricomycetes</taxon>
        <taxon>Polyporales</taxon>
        <taxon>Meripilaceae</taxon>
        <taxon>Meripilus</taxon>
    </lineage>
</organism>
<feature type="region of interest" description="Disordered" evidence="1">
    <location>
        <begin position="1"/>
        <end position="87"/>
    </location>
</feature>
<accession>A0AAD5YHC2</accession>
<name>A0AAD5YHC2_9APHY</name>
<sequence length="512" mass="56879">MEALEALTPKRRRAATAESQTHDQPTAKRVRSSQDRGVPANQDEVHKTLGPRGNRSPSDKGPYSLRPTTCSQETRGTMSQATNAHPVNKMEEGIVSEGQGNGKAGDATRAGSLRRNTSTVLSKILRTYQADNLLYSQQDRLVDGIPVGADEDDSDEVFNPPRVPSAQPSRLEDVEIDIGSVDKSMEGVETDCGDGDGKIPTPTQNQGMAERDYGVTMKVMELTMTTKSSRQLPGKGVGRMMTSISISLRTRYDSTLRIQMAVLTRLELLFHKGNNERSEPSASEDDKADDKDELDEEVDYGGRDDGDGEAEDDDEGDDEDEESDDEESNDGDRESTSEFEEGKTRSKRTYRKPTKPKQPARPKEGDEDEPHAVKKVRISFDQDEKELTSLALTLKPSQSELRRMMVKETRARYFGEEAEEPEPVPIKAPARAKKPKAGITARESALDPHWRSKIETPTKKKTHQRRKSDTPAVGGFRDEDVEQERPRPAHGSSTNRQVGESPCNIQMTHHFC</sequence>
<protein>
    <submittedName>
        <fullName evidence="2">Uncharacterized protein</fullName>
    </submittedName>
</protein>
<dbReference type="EMBL" id="JANAWD010000298">
    <property type="protein sequence ID" value="KAJ3481902.1"/>
    <property type="molecule type" value="Genomic_DNA"/>
</dbReference>
<feature type="region of interest" description="Disordered" evidence="1">
    <location>
        <begin position="274"/>
        <end position="385"/>
    </location>
</feature>
<gene>
    <name evidence="2" type="ORF">NLI96_g7355</name>
</gene>
<feature type="region of interest" description="Disordered" evidence="1">
    <location>
        <begin position="185"/>
        <end position="207"/>
    </location>
</feature>
<feature type="compositionally biased region" description="Basic residues" evidence="1">
    <location>
        <begin position="345"/>
        <end position="360"/>
    </location>
</feature>
<feature type="compositionally biased region" description="Basic and acidic residues" evidence="1">
    <location>
        <begin position="274"/>
        <end position="290"/>
    </location>
</feature>
<evidence type="ECO:0000313" key="2">
    <source>
        <dbReference type="EMBL" id="KAJ3481902.1"/>
    </source>
</evidence>
<reference evidence="2" key="1">
    <citation type="submission" date="2022-07" db="EMBL/GenBank/DDBJ databases">
        <title>Genome Sequence of Physisporinus lineatus.</title>
        <authorList>
            <person name="Buettner E."/>
        </authorList>
    </citation>
    <scope>NUCLEOTIDE SEQUENCE</scope>
    <source>
        <strain evidence="2">VT162</strain>
    </source>
</reference>
<feature type="compositionally biased region" description="Polar residues" evidence="1">
    <location>
        <begin position="491"/>
        <end position="512"/>
    </location>
</feature>
<feature type="compositionally biased region" description="Basic and acidic residues" evidence="1">
    <location>
        <begin position="330"/>
        <end position="344"/>
    </location>
</feature>
<feature type="region of interest" description="Disordered" evidence="1">
    <location>
        <begin position="414"/>
        <end position="512"/>
    </location>
</feature>
<feature type="compositionally biased region" description="Acidic residues" evidence="1">
    <location>
        <begin position="306"/>
        <end position="329"/>
    </location>
</feature>
<dbReference type="AlphaFoldDB" id="A0AAD5YHC2"/>
<comment type="caution">
    <text evidence="2">The sequence shown here is derived from an EMBL/GenBank/DDBJ whole genome shotgun (WGS) entry which is preliminary data.</text>
</comment>
<feature type="region of interest" description="Disordered" evidence="1">
    <location>
        <begin position="149"/>
        <end position="169"/>
    </location>
</feature>
<evidence type="ECO:0000256" key="1">
    <source>
        <dbReference type="SAM" id="MobiDB-lite"/>
    </source>
</evidence>
<keyword evidence="3" id="KW-1185">Reference proteome</keyword>
<feature type="compositionally biased region" description="Basic and acidic residues" evidence="1">
    <location>
        <begin position="444"/>
        <end position="458"/>
    </location>
</feature>